<feature type="region of interest" description="Disordered" evidence="1">
    <location>
        <begin position="202"/>
        <end position="223"/>
    </location>
</feature>
<reference evidence="2 3" key="1">
    <citation type="submission" date="2024-01" db="EMBL/GenBank/DDBJ databases">
        <title>A draft genome for a cacao thread blight-causing isolate of Paramarasmius palmivorus.</title>
        <authorList>
            <person name="Baruah I.K."/>
            <person name="Bukari Y."/>
            <person name="Amoako-Attah I."/>
            <person name="Meinhardt L.W."/>
            <person name="Bailey B.A."/>
            <person name="Cohen S.P."/>
        </authorList>
    </citation>
    <scope>NUCLEOTIDE SEQUENCE [LARGE SCALE GENOMIC DNA]</scope>
    <source>
        <strain evidence="2 3">GH-12</strain>
    </source>
</reference>
<dbReference type="EMBL" id="JAYKXP010000276">
    <property type="protein sequence ID" value="KAK7016779.1"/>
    <property type="molecule type" value="Genomic_DNA"/>
</dbReference>
<proteinExistence type="predicted"/>
<evidence type="ECO:0000256" key="1">
    <source>
        <dbReference type="SAM" id="MobiDB-lite"/>
    </source>
</evidence>
<organism evidence="2 3">
    <name type="scientific">Paramarasmius palmivorus</name>
    <dbReference type="NCBI Taxonomy" id="297713"/>
    <lineage>
        <taxon>Eukaryota</taxon>
        <taxon>Fungi</taxon>
        <taxon>Dikarya</taxon>
        <taxon>Basidiomycota</taxon>
        <taxon>Agaricomycotina</taxon>
        <taxon>Agaricomycetes</taxon>
        <taxon>Agaricomycetidae</taxon>
        <taxon>Agaricales</taxon>
        <taxon>Marasmiineae</taxon>
        <taxon>Marasmiaceae</taxon>
        <taxon>Paramarasmius</taxon>
    </lineage>
</organism>
<keyword evidence="3" id="KW-1185">Reference proteome</keyword>
<evidence type="ECO:0000313" key="2">
    <source>
        <dbReference type="EMBL" id="KAK7016779.1"/>
    </source>
</evidence>
<gene>
    <name evidence="2" type="ORF">VNI00_018814</name>
</gene>
<accession>A0AAW0AU29</accession>
<evidence type="ECO:0000313" key="3">
    <source>
        <dbReference type="Proteomes" id="UP001383192"/>
    </source>
</evidence>
<sequence>MNSVFFNDPLLRRCGPEMGSPLDGKYEQLSKGSPNTGGRISGHGSEAPQGHKSRLPELATPLTRKYESGHIHHQFMDQTVSQNVYRDICHSYSAEGAPQAAQDWGFPTAYLTGQKYNHLPRYTAPGLDSGRLTTDSSFASEYDPQPFPPTAVSTTLYTSSGSRLFWAQSSQDGDSFRSIKSPFSSVLLPHHLDEHFAYVHEEDRSPQTGSHSPKYDPTGRLHSSCSAVTKKPASLTRTVIASPGVRAASTARRAPGKQASYHCPHCSDTFTSSHNLQNMAQVTFALTSENVHSNVYDASAASAQRVTVKGM</sequence>
<feature type="region of interest" description="Disordered" evidence="1">
    <location>
        <begin position="16"/>
        <end position="56"/>
    </location>
</feature>
<comment type="caution">
    <text evidence="2">The sequence shown here is derived from an EMBL/GenBank/DDBJ whole genome shotgun (WGS) entry which is preliminary data.</text>
</comment>
<dbReference type="Proteomes" id="UP001383192">
    <property type="component" value="Unassembled WGS sequence"/>
</dbReference>
<name>A0AAW0AU29_9AGAR</name>
<dbReference type="AlphaFoldDB" id="A0AAW0AU29"/>
<protein>
    <submittedName>
        <fullName evidence="2">Uncharacterized protein</fullName>
    </submittedName>
</protein>